<keyword evidence="2" id="KW-1185">Reference proteome</keyword>
<name>A0ACC1UCU4_9AGAR</name>
<reference evidence="1" key="1">
    <citation type="submission" date="2022-09" db="EMBL/GenBank/DDBJ databases">
        <title>A Global Phylogenomic Analysis of the Shiitake Genus Lentinula.</title>
        <authorList>
            <consortium name="DOE Joint Genome Institute"/>
            <person name="Sierra-Patev S."/>
            <person name="Min B."/>
            <person name="Naranjo-Ortiz M."/>
            <person name="Looney B."/>
            <person name="Konkel Z."/>
            <person name="Slot J.C."/>
            <person name="Sakamoto Y."/>
            <person name="Steenwyk J.L."/>
            <person name="Rokas A."/>
            <person name="Carro J."/>
            <person name="Camarero S."/>
            <person name="Ferreira P."/>
            <person name="Molpeceres G."/>
            <person name="Ruiz-Duenas F.J."/>
            <person name="Serrano A."/>
            <person name="Henrissat B."/>
            <person name="Drula E."/>
            <person name="Hughes K.W."/>
            <person name="Mata J.L."/>
            <person name="Ishikawa N.K."/>
            <person name="Vargas-Isla R."/>
            <person name="Ushijima S."/>
            <person name="Smith C.A."/>
            <person name="Ahrendt S."/>
            <person name="Andreopoulos W."/>
            <person name="He G."/>
            <person name="Labutti K."/>
            <person name="Lipzen A."/>
            <person name="Ng V."/>
            <person name="Riley R."/>
            <person name="Sandor L."/>
            <person name="Barry K."/>
            <person name="Martinez A.T."/>
            <person name="Xiao Y."/>
            <person name="Gibbons J.G."/>
            <person name="Terashima K."/>
            <person name="Grigoriev I.V."/>
            <person name="Hibbett D.S."/>
        </authorList>
    </citation>
    <scope>NUCLEOTIDE SEQUENCE</scope>
    <source>
        <strain evidence="1">TMI1499</strain>
    </source>
</reference>
<comment type="caution">
    <text evidence="1">The sequence shown here is derived from an EMBL/GenBank/DDBJ whole genome shotgun (WGS) entry which is preliminary data.</text>
</comment>
<dbReference type="Proteomes" id="UP001163835">
    <property type="component" value="Unassembled WGS sequence"/>
</dbReference>
<evidence type="ECO:0000313" key="1">
    <source>
        <dbReference type="EMBL" id="KAJ3814884.1"/>
    </source>
</evidence>
<dbReference type="EMBL" id="MU794958">
    <property type="protein sequence ID" value="KAJ3814884.1"/>
    <property type="molecule type" value="Genomic_DNA"/>
</dbReference>
<organism evidence="1 2">
    <name type="scientific">Lentinula aff. lateritia</name>
    <dbReference type="NCBI Taxonomy" id="2804960"/>
    <lineage>
        <taxon>Eukaryota</taxon>
        <taxon>Fungi</taxon>
        <taxon>Dikarya</taxon>
        <taxon>Basidiomycota</taxon>
        <taxon>Agaricomycotina</taxon>
        <taxon>Agaricomycetes</taxon>
        <taxon>Agaricomycetidae</taxon>
        <taxon>Agaricales</taxon>
        <taxon>Marasmiineae</taxon>
        <taxon>Omphalotaceae</taxon>
        <taxon>Lentinula</taxon>
    </lineage>
</organism>
<accession>A0ACC1UCU4</accession>
<feature type="non-terminal residue" evidence="1">
    <location>
        <position position="1"/>
    </location>
</feature>
<sequence length="142" mass="15851">KGRSLDLGIGLSWAPTRVREDVLLPGGRFANGRGLNGRISESTSSRNGLRADRDRAVNEFGVEERSKVGRDVAEMFKKALDPEGYRAFKKYVHQFDAHEITFDGPNGIIARAQRLLDKRSDLEEESKKKLVDGLVKIVLQNA</sequence>
<gene>
    <name evidence="1" type="ORF">F5876DRAFT_31855</name>
</gene>
<protein>
    <submittedName>
        <fullName evidence="1">Uncharacterized protein</fullName>
    </submittedName>
</protein>
<proteinExistence type="predicted"/>
<evidence type="ECO:0000313" key="2">
    <source>
        <dbReference type="Proteomes" id="UP001163835"/>
    </source>
</evidence>